<comment type="caution">
    <text evidence="1">The sequence shown here is derived from an EMBL/GenBank/DDBJ whole genome shotgun (WGS) entry which is preliminary data.</text>
</comment>
<gene>
    <name evidence="1" type="ORF">D7223_06955</name>
</gene>
<evidence type="ECO:0000313" key="2">
    <source>
        <dbReference type="Proteomes" id="UP000281726"/>
    </source>
</evidence>
<dbReference type="InterPro" id="IPR019660">
    <property type="entry name" value="Put_sensory_transdc_reg_YbjN"/>
</dbReference>
<dbReference type="RefSeq" id="WP_120726225.1">
    <property type="nucleotide sequence ID" value="NZ_RBAK01000002.1"/>
</dbReference>
<organism evidence="1 2">
    <name type="scientific">Micromonospora endolithica</name>
    <dbReference type="NCBI Taxonomy" id="230091"/>
    <lineage>
        <taxon>Bacteria</taxon>
        <taxon>Bacillati</taxon>
        <taxon>Actinomycetota</taxon>
        <taxon>Actinomycetes</taxon>
        <taxon>Micromonosporales</taxon>
        <taxon>Micromonosporaceae</taxon>
        <taxon>Micromonospora</taxon>
    </lineage>
</organism>
<dbReference type="Proteomes" id="UP000281726">
    <property type="component" value="Unassembled WGS sequence"/>
</dbReference>
<dbReference type="AlphaFoldDB" id="A0A3A9ZLZ1"/>
<protein>
    <submittedName>
        <fullName evidence="1">YbjN domain-containing protein</fullName>
    </submittedName>
</protein>
<accession>A0A3A9ZLZ1</accession>
<dbReference type="Pfam" id="PF10722">
    <property type="entry name" value="YbjN"/>
    <property type="match status" value="1"/>
</dbReference>
<evidence type="ECO:0000313" key="1">
    <source>
        <dbReference type="EMBL" id="RKN49239.1"/>
    </source>
</evidence>
<keyword evidence="2" id="KW-1185">Reference proteome</keyword>
<dbReference type="CDD" id="cd17511">
    <property type="entry name" value="YbjN_AmyR-like"/>
    <property type="match status" value="1"/>
</dbReference>
<sequence length="160" mass="16901">MASPPGTEDGPADPLAGHPDRLRPLTGALVAAVLAGRGYAVTTDPAGDLVGRWADSLIWFLRPGAAGELLQVRTLTAPAFPIEYVPALHAFCNAWNHDHLWPKAFVHVEDDGQARVCGEVITDLECGVTPHQLDRLLHCGISTGCQLAAEVDRLPGGVAT</sequence>
<name>A0A3A9ZLZ1_9ACTN</name>
<proteinExistence type="predicted"/>
<reference evidence="1 2" key="1">
    <citation type="journal article" date="2004" name="Syst. Appl. Microbiol.">
        <title>Cryptoendolithic actinomycetes from antarctic sandstone rock samples: Micromonospora endolithica sp. nov. and two isolates related to Micromonospora coerulea Jensen 1932.</title>
        <authorList>
            <person name="Hirsch P."/>
            <person name="Mevs U."/>
            <person name="Kroppenstedt R.M."/>
            <person name="Schumann P."/>
            <person name="Stackebrandt E."/>
        </authorList>
    </citation>
    <scope>NUCLEOTIDE SEQUENCE [LARGE SCALE GENOMIC DNA]</scope>
    <source>
        <strain evidence="1 2">JCM 12677</strain>
    </source>
</reference>
<dbReference type="OrthoDB" id="3256964at2"/>
<dbReference type="EMBL" id="RBAK01000002">
    <property type="protein sequence ID" value="RKN49239.1"/>
    <property type="molecule type" value="Genomic_DNA"/>
</dbReference>